<proteinExistence type="predicted"/>
<dbReference type="RefSeq" id="WP_394821302.1">
    <property type="nucleotide sequence ID" value="NZ_CP089984.1"/>
</dbReference>
<evidence type="ECO:0000313" key="2">
    <source>
        <dbReference type="EMBL" id="WXB11681.1"/>
    </source>
</evidence>
<keyword evidence="3" id="KW-1185">Reference proteome</keyword>
<dbReference type="PROSITE" id="PS51257">
    <property type="entry name" value="PROKAR_LIPOPROTEIN"/>
    <property type="match status" value="1"/>
</dbReference>
<feature type="region of interest" description="Disordered" evidence="1">
    <location>
        <begin position="139"/>
        <end position="158"/>
    </location>
</feature>
<protein>
    <submittedName>
        <fullName evidence="2">Energy transducer TonB</fullName>
    </submittedName>
</protein>
<accession>A0ABZ2LR98</accession>
<dbReference type="EMBL" id="CP089984">
    <property type="protein sequence ID" value="WXB11681.1"/>
    <property type="molecule type" value="Genomic_DNA"/>
</dbReference>
<evidence type="ECO:0000313" key="3">
    <source>
        <dbReference type="Proteomes" id="UP001370348"/>
    </source>
</evidence>
<dbReference type="Proteomes" id="UP001370348">
    <property type="component" value="Chromosome"/>
</dbReference>
<evidence type="ECO:0000256" key="1">
    <source>
        <dbReference type="SAM" id="MobiDB-lite"/>
    </source>
</evidence>
<reference evidence="2 3" key="1">
    <citation type="submission" date="2021-12" db="EMBL/GenBank/DDBJ databases">
        <title>Discovery of the Pendulisporaceae a myxobacterial family with distinct sporulation behavior and unique specialized metabolism.</title>
        <authorList>
            <person name="Garcia R."/>
            <person name="Popoff A."/>
            <person name="Bader C.D."/>
            <person name="Loehr J."/>
            <person name="Walesch S."/>
            <person name="Walt C."/>
            <person name="Boldt J."/>
            <person name="Bunk B."/>
            <person name="Haeckl F.J.F.P.J."/>
            <person name="Gunesch A.P."/>
            <person name="Birkelbach J."/>
            <person name="Nuebel U."/>
            <person name="Pietschmann T."/>
            <person name="Bach T."/>
            <person name="Mueller R."/>
        </authorList>
    </citation>
    <scope>NUCLEOTIDE SEQUENCE [LARGE SCALE GENOMIC DNA]</scope>
    <source>
        <strain evidence="2 3">MSr11954</strain>
    </source>
</reference>
<organism evidence="2 3">
    <name type="scientific">Pendulispora albinea</name>
    <dbReference type="NCBI Taxonomy" id="2741071"/>
    <lineage>
        <taxon>Bacteria</taxon>
        <taxon>Pseudomonadati</taxon>
        <taxon>Myxococcota</taxon>
        <taxon>Myxococcia</taxon>
        <taxon>Myxococcales</taxon>
        <taxon>Sorangiineae</taxon>
        <taxon>Pendulisporaceae</taxon>
        <taxon>Pendulispora</taxon>
    </lineage>
</organism>
<name>A0ABZ2LR98_9BACT</name>
<gene>
    <name evidence="2" type="ORF">LZC94_27955</name>
</gene>
<feature type="compositionally biased region" description="Basic and acidic residues" evidence="1">
    <location>
        <begin position="148"/>
        <end position="158"/>
    </location>
</feature>
<sequence length="158" mass="16942">MNPQRTLILLLALITLACSSSPTPVRPRDYGESYNARGLTRPIRISGTDPTFSREDGSPCIAPGSSGIVSFHCTLDVDGNVSGCIPITPPIVGCEQATVEAVKVLENHHYHPVLMNGRPVKTGYTFTFHIVGDGVRAAPVHPLPAPSEETKTSPRESR</sequence>